<dbReference type="InterPro" id="IPR013616">
    <property type="entry name" value="Chitin_synth_N"/>
</dbReference>
<feature type="domain" description="Chitin synthase N-terminal" evidence="15">
    <location>
        <begin position="88"/>
        <end position="159"/>
    </location>
</feature>
<keyword evidence="9 14" id="KW-0472">Membrane</keyword>
<evidence type="ECO:0000313" key="17">
    <source>
        <dbReference type="Proteomes" id="UP000269793"/>
    </source>
</evidence>
<comment type="similarity">
    <text evidence="13">Belongs to the chitin synthase family. Class III subfamily.</text>
</comment>
<dbReference type="Pfam" id="PF08407">
    <property type="entry name" value="Chitin_synth_1N"/>
    <property type="match status" value="1"/>
</dbReference>
<dbReference type="PANTHER" id="PTHR22914:SF11">
    <property type="entry name" value="CHITIN SYNTHASE B"/>
    <property type="match status" value="1"/>
</dbReference>
<dbReference type="CDD" id="cd04190">
    <property type="entry name" value="Chitin_synth_C"/>
    <property type="match status" value="1"/>
</dbReference>
<evidence type="ECO:0000256" key="11">
    <source>
        <dbReference type="ARBA" id="ARBA00023329"/>
    </source>
</evidence>
<protein>
    <recommendedName>
        <fullName evidence="3 14">Chitin synthase</fullName>
        <ecNumber evidence="3 14">2.4.1.16</ecNumber>
    </recommendedName>
</protein>
<dbReference type="Pfam" id="PF01644">
    <property type="entry name" value="Chitin_synth_1"/>
    <property type="match status" value="1"/>
</dbReference>
<keyword evidence="6 14" id="KW-0808">Transferase</keyword>
<keyword evidence="11" id="KW-0968">Cytoplasmic vesicle</keyword>
<dbReference type="GO" id="GO:0004100">
    <property type="term" value="F:chitin synthase activity"/>
    <property type="evidence" value="ECO:0007669"/>
    <property type="project" value="UniProtKB-UniRule"/>
</dbReference>
<evidence type="ECO:0000256" key="14">
    <source>
        <dbReference type="RuleBase" id="RU366040"/>
    </source>
</evidence>
<dbReference type="GO" id="GO:0030659">
    <property type="term" value="C:cytoplasmic vesicle membrane"/>
    <property type="evidence" value="ECO:0007669"/>
    <property type="project" value="UniProtKB-SubCell"/>
</dbReference>
<evidence type="ECO:0000256" key="10">
    <source>
        <dbReference type="ARBA" id="ARBA00023316"/>
    </source>
</evidence>
<keyword evidence="7 14" id="KW-0812">Transmembrane</keyword>
<evidence type="ECO:0000256" key="12">
    <source>
        <dbReference type="ARBA" id="ARBA00024009"/>
    </source>
</evidence>
<evidence type="ECO:0000256" key="13">
    <source>
        <dbReference type="ARBA" id="ARBA00038055"/>
    </source>
</evidence>
<dbReference type="GO" id="GO:0030428">
    <property type="term" value="C:cell septum"/>
    <property type="evidence" value="ECO:0007669"/>
    <property type="project" value="TreeGrafter"/>
</dbReference>
<evidence type="ECO:0000256" key="4">
    <source>
        <dbReference type="ARBA" id="ARBA00022475"/>
    </source>
</evidence>
<keyword evidence="5 14" id="KW-0328">Glycosyltransferase</keyword>
<keyword evidence="17" id="KW-1185">Reference proteome</keyword>
<gene>
    <name evidence="16" type="primary">CHS1</name>
    <name evidence="16" type="ORF">DNF11_2680</name>
</gene>
<feature type="transmembrane region" description="Helical" evidence="14">
    <location>
        <begin position="810"/>
        <end position="835"/>
    </location>
</feature>
<feature type="transmembrane region" description="Helical" evidence="14">
    <location>
        <begin position="566"/>
        <end position="585"/>
    </location>
</feature>
<dbReference type="InterPro" id="IPR029044">
    <property type="entry name" value="Nucleotide-diphossugar_trans"/>
</dbReference>
<dbReference type="GO" id="GO:0071555">
    <property type="term" value="P:cell wall organization"/>
    <property type="evidence" value="ECO:0007669"/>
    <property type="project" value="UniProtKB-KW"/>
</dbReference>
<keyword evidence="8 14" id="KW-1133">Transmembrane helix</keyword>
<comment type="subcellular location">
    <subcellularLocation>
        <location evidence="2 14">Cell membrane</location>
        <topology evidence="2 14">Multi-pass membrane protein</topology>
    </subcellularLocation>
    <subcellularLocation>
        <location evidence="1">Cytoplasmic vesicle membrane</location>
        <topology evidence="1">Multi-pass membrane protein</topology>
    </subcellularLocation>
</comment>
<feature type="transmembrane region" description="Helical" evidence="14">
    <location>
        <begin position="535"/>
        <end position="554"/>
    </location>
</feature>
<dbReference type="AlphaFoldDB" id="A0A3G2S6Z2"/>
<dbReference type="GO" id="GO:0006031">
    <property type="term" value="P:chitin biosynthetic process"/>
    <property type="evidence" value="ECO:0007669"/>
    <property type="project" value="UniProtKB-UniRule"/>
</dbReference>
<comment type="function">
    <text evidence="12 14">Polymerizes chitin, a structural polymer of the cell wall and septum, by transferring the sugar moiety of UDP-GlcNAc to the non-reducing end of the growing chitin polymer.</text>
</comment>
<sequence>MSAPHELLEQHLLQPVRRYEPIHNDGAEYIWDAYDEPDYEDPSVQSLRASSFDKGSLEQDDAELHLDMPPVDEDRWEARQQPPQHGRTRQVQLTAGNWIVDYPVPTPVANAVLPAYREQGAPKEFTHMRYSAVTCDPDDFVLENGWGIRTRHEYERPTDILIALTYYNEDRNLLTRTMHSVMLNIRDMCRKWSKRYPHMDDGHPGWQRVVVSLVFDGIDPCDKEALDVLATMGVYQDGVMKRQVNDKETVAHLFEYTTQVSVDSTPQLVQPSPTSHDNLVPVQMIFCFKQRNAKKINSHRWVFHALGRMLQPDMVVLVDVGTKPGHLALYHLWQAFYHRPNLGGACGEIHAMIKHGIKLLNPLVAAQNFEYKISNILDKPLESLFGYVSVLPGAFSAYRFQAVLGRPLDQYFHGDHTLAQRRGAGEMNIFQKNMFLAEDRILCFELVAKRGERWTLTYIKPSKAETDVPEQPAELISQRRRWLNGSFAASLYALVHFYRFYGSGHSIFRLLFFHLQACYNVFQLVYTWFSLGNLWLTFAIIIQYLPSVLLHGFSDAWLIAFHYVNLVLMWVYAFFLALQFVLALGNRPKSESVAYKLSFGVFGTLGMYTLAISLWMTIRSLSHLAEEKKSTVDIVLSNTTAVLIASLAAMYGLYLLASLLYMDPWHMFTSAPQYFFMAPSFVNVINVYAFCNLHDVSWGTKGSDKIEALPSVQTKAQDQPDMVEEVAMDQGDIDMHFKKVVDRAVAPFHHERERSEKTTDDSYKTFRTRLVAFWLLSNAILVAVIMNLYTYRPNEKLDDEVSEGRDNQEIYFKVILWSTFGLAFFRFVGCVLFWIHHLAVRSRHL</sequence>
<keyword evidence="10 14" id="KW-0961">Cell wall biogenesis/degradation</keyword>
<evidence type="ECO:0000256" key="9">
    <source>
        <dbReference type="ARBA" id="ARBA00023136"/>
    </source>
</evidence>
<comment type="catalytic activity">
    <reaction evidence="14">
        <text>[(1-&gt;4)-N-acetyl-beta-D-glucosaminyl](n) + UDP-N-acetyl-alpha-D-glucosamine = [(1-&gt;4)-N-acetyl-beta-D-glucosaminyl](n+1) + UDP + H(+)</text>
        <dbReference type="Rhea" id="RHEA:16637"/>
        <dbReference type="Rhea" id="RHEA-COMP:9593"/>
        <dbReference type="Rhea" id="RHEA-COMP:9595"/>
        <dbReference type="ChEBI" id="CHEBI:15378"/>
        <dbReference type="ChEBI" id="CHEBI:17029"/>
        <dbReference type="ChEBI" id="CHEBI:57705"/>
        <dbReference type="ChEBI" id="CHEBI:58223"/>
        <dbReference type="EC" id="2.4.1.16"/>
    </reaction>
</comment>
<dbReference type="OrthoDB" id="26569at2759"/>
<feature type="transmembrane region" description="Helical" evidence="14">
    <location>
        <begin position="597"/>
        <end position="618"/>
    </location>
</feature>
<dbReference type="SUPFAM" id="SSF53448">
    <property type="entry name" value="Nucleotide-diphospho-sugar transferases"/>
    <property type="match status" value="1"/>
</dbReference>
<feature type="transmembrane region" description="Helical" evidence="14">
    <location>
        <begin position="639"/>
        <end position="662"/>
    </location>
</feature>
<feature type="transmembrane region" description="Helical" evidence="14">
    <location>
        <begin position="770"/>
        <end position="790"/>
    </location>
</feature>
<evidence type="ECO:0000256" key="7">
    <source>
        <dbReference type="ARBA" id="ARBA00022692"/>
    </source>
</evidence>
<dbReference type="STRING" id="425264.A0A3G2S6Z2"/>
<proteinExistence type="inferred from homology"/>
<dbReference type="GO" id="GO:0005886">
    <property type="term" value="C:plasma membrane"/>
    <property type="evidence" value="ECO:0007669"/>
    <property type="project" value="UniProtKB-SubCell"/>
</dbReference>
<dbReference type="Proteomes" id="UP000269793">
    <property type="component" value="Chromosome IV"/>
</dbReference>
<evidence type="ECO:0000259" key="15">
    <source>
        <dbReference type="Pfam" id="PF08407"/>
    </source>
</evidence>
<evidence type="ECO:0000256" key="6">
    <source>
        <dbReference type="ARBA" id="ARBA00022679"/>
    </source>
</evidence>
<name>A0A3G2S6Z2_MALR7</name>
<reference evidence="16 17" key="1">
    <citation type="submission" date="2018-10" db="EMBL/GenBank/DDBJ databases">
        <title>Complete genome sequence of Malassezia restricta CBS 7877.</title>
        <authorList>
            <person name="Morand S.C."/>
            <person name="Bertignac M."/>
            <person name="Iltis A."/>
            <person name="Kolder I."/>
            <person name="Pirovano W."/>
            <person name="Jourdain R."/>
            <person name="Clavaud C."/>
        </authorList>
    </citation>
    <scope>NUCLEOTIDE SEQUENCE [LARGE SCALE GENOMIC DNA]</scope>
    <source>
        <strain evidence="16 17">CBS 7877</strain>
    </source>
</reference>
<evidence type="ECO:0000256" key="2">
    <source>
        <dbReference type="ARBA" id="ARBA00004651"/>
    </source>
</evidence>
<dbReference type="EC" id="2.4.1.16" evidence="3 14"/>
<organism evidence="16 17">
    <name type="scientific">Malassezia restricta (strain ATCC 96810 / NBRC 103918 / CBS 7877)</name>
    <name type="common">Seborrheic dermatitis infection agent</name>
    <dbReference type="NCBI Taxonomy" id="425264"/>
    <lineage>
        <taxon>Eukaryota</taxon>
        <taxon>Fungi</taxon>
        <taxon>Dikarya</taxon>
        <taxon>Basidiomycota</taxon>
        <taxon>Ustilaginomycotina</taxon>
        <taxon>Malasseziomycetes</taxon>
        <taxon>Malasseziales</taxon>
        <taxon>Malasseziaceae</taxon>
        <taxon>Malassezia</taxon>
    </lineage>
</organism>
<dbReference type="InterPro" id="IPR004835">
    <property type="entry name" value="Chitin_synth"/>
</dbReference>
<dbReference type="PANTHER" id="PTHR22914">
    <property type="entry name" value="CHITIN SYNTHASE"/>
    <property type="match status" value="1"/>
</dbReference>
<evidence type="ECO:0000256" key="5">
    <source>
        <dbReference type="ARBA" id="ARBA00022676"/>
    </source>
</evidence>
<keyword evidence="4 14" id="KW-1003">Cell membrane</keyword>
<evidence type="ECO:0000256" key="1">
    <source>
        <dbReference type="ARBA" id="ARBA00004439"/>
    </source>
</evidence>
<dbReference type="EMBL" id="CP033151">
    <property type="protein sequence ID" value="AYO43630.1"/>
    <property type="molecule type" value="Genomic_DNA"/>
</dbReference>
<accession>A0A3G2S6Z2</accession>
<evidence type="ECO:0000256" key="8">
    <source>
        <dbReference type="ARBA" id="ARBA00022989"/>
    </source>
</evidence>
<dbReference type="VEuPathDB" id="FungiDB:DNF11_2680"/>
<evidence type="ECO:0000313" key="16">
    <source>
        <dbReference type="EMBL" id="AYO43630.1"/>
    </source>
</evidence>
<evidence type="ECO:0000256" key="3">
    <source>
        <dbReference type="ARBA" id="ARBA00012543"/>
    </source>
</evidence>